<dbReference type="SMART" id="SM00052">
    <property type="entry name" value="EAL"/>
    <property type="match status" value="1"/>
</dbReference>
<name>A0A432WVP3_9GAMM</name>
<feature type="domain" description="EAL" evidence="7">
    <location>
        <begin position="496"/>
        <end position="748"/>
    </location>
</feature>
<feature type="transmembrane region" description="Helical" evidence="6">
    <location>
        <begin position="231"/>
        <end position="250"/>
    </location>
</feature>
<dbReference type="AlphaFoldDB" id="A0A432WVP3"/>
<organism evidence="8 9">
    <name type="scientific">Aliidiomarina taiwanensis</name>
    <dbReference type="NCBI Taxonomy" id="946228"/>
    <lineage>
        <taxon>Bacteria</taxon>
        <taxon>Pseudomonadati</taxon>
        <taxon>Pseudomonadota</taxon>
        <taxon>Gammaproteobacteria</taxon>
        <taxon>Alteromonadales</taxon>
        <taxon>Idiomarinaceae</taxon>
        <taxon>Aliidiomarina</taxon>
    </lineage>
</organism>
<keyword evidence="9" id="KW-1185">Reference proteome</keyword>
<protein>
    <recommendedName>
        <fullName evidence="7">EAL domain-containing protein</fullName>
    </recommendedName>
</protein>
<dbReference type="Gene3D" id="3.20.20.450">
    <property type="entry name" value="EAL domain"/>
    <property type="match status" value="1"/>
</dbReference>
<dbReference type="SUPFAM" id="SSF55073">
    <property type="entry name" value="Nucleotide cyclase"/>
    <property type="match status" value="1"/>
</dbReference>
<dbReference type="CDD" id="cd01948">
    <property type="entry name" value="EAL"/>
    <property type="match status" value="1"/>
</dbReference>
<dbReference type="InterPro" id="IPR050706">
    <property type="entry name" value="Cyclic-di-GMP_PDE-like"/>
</dbReference>
<feature type="transmembrane region" description="Helical" evidence="6">
    <location>
        <begin position="22"/>
        <end position="39"/>
    </location>
</feature>
<dbReference type="InterPro" id="IPR007895">
    <property type="entry name" value="MASE1"/>
</dbReference>
<feature type="transmembrane region" description="Helical" evidence="6">
    <location>
        <begin position="208"/>
        <end position="225"/>
    </location>
</feature>
<feature type="transmembrane region" description="Helical" evidence="6">
    <location>
        <begin position="90"/>
        <end position="111"/>
    </location>
</feature>
<dbReference type="InterPro" id="IPR043128">
    <property type="entry name" value="Rev_trsase/Diguanyl_cyclase"/>
</dbReference>
<feature type="transmembrane region" description="Helical" evidence="6">
    <location>
        <begin position="131"/>
        <end position="151"/>
    </location>
</feature>
<dbReference type="Gene3D" id="3.30.70.270">
    <property type="match status" value="1"/>
</dbReference>
<evidence type="ECO:0000256" key="1">
    <source>
        <dbReference type="ARBA" id="ARBA00004651"/>
    </source>
</evidence>
<dbReference type="PANTHER" id="PTHR33121">
    <property type="entry name" value="CYCLIC DI-GMP PHOSPHODIESTERASE PDEF"/>
    <property type="match status" value="1"/>
</dbReference>
<dbReference type="GO" id="GO:0005886">
    <property type="term" value="C:plasma membrane"/>
    <property type="evidence" value="ECO:0007669"/>
    <property type="project" value="UniProtKB-SubCell"/>
</dbReference>
<accession>A0A432WVP3</accession>
<evidence type="ECO:0000256" key="6">
    <source>
        <dbReference type="SAM" id="Phobius"/>
    </source>
</evidence>
<comment type="caution">
    <text evidence="8">The sequence shown here is derived from an EMBL/GenBank/DDBJ whole genome shotgun (WGS) entry which is preliminary data.</text>
</comment>
<dbReference type="Pfam" id="PF05231">
    <property type="entry name" value="MASE1"/>
    <property type="match status" value="1"/>
</dbReference>
<dbReference type="EMBL" id="PIPQ01000011">
    <property type="protein sequence ID" value="RUO37835.1"/>
    <property type="molecule type" value="Genomic_DNA"/>
</dbReference>
<reference evidence="8 9" key="1">
    <citation type="journal article" date="2011" name="Front. Microbiol.">
        <title>Genomic signatures of strain selection and enhancement in Bacillus atrophaeus var. globigii, a historical biowarfare simulant.</title>
        <authorList>
            <person name="Gibbons H.S."/>
            <person name="Broomall S.M."/>
            <person name="McNew L.A."/>
            <person name="Daligault H."/>
            <person name="Chapman C."/>
            <person name="Bruce D."/>
            <person name="Karavis M."/>
            <person name="Krepps M."/>
            <person name="McGregor P.A."/>
            <person name="Hong C."/>
            <person name="Park K.H."/>
            <person name="Akmal A."/>
            <person name="Feldman A."/>
            <person name="Lin J.S."/>
            <person name="Chang W.E."/>
            <person name="Higgs B.W."/>
            <person name="Demirev P."/>
            <person name="Lindquist J."/>
            <person name="Liem A."/>
            <person name="Fochler E."/>
            <person name="Read T.D."/>
            <person name="Tapia R."/>
            <person name="Johnson S."/>
            <person name="Bishop-Lilly K.A."/>
            <person name="Detter C."/>
            <person name="Han C."/>
            <person name="Sozhamannan S."/>
            <person name="Rosenzweig C.N."/>
            <person name="Skowronski E.W."/>
        </authorList>
    </citation>
    <scope>NUCLEOTIDE SEQUENCE [LARGE SCALE GENOMIC DNA]</scope>
    <source>
        <strain evidence="8 9">AIT1</strain>
    </source>
</reference>
<evidence type="ECO:0000313" key="9">
    <source>
        <dbReference type="Proteomes" id="UP000286976"/>
    </source>
</evidence>
<dbReference type="InterPro" id="IPR035919">
    <property type="entry name" value="EAL_sf"/>
</dbReference>
<dbReference type="SUPFAM" id="SSF141868">
    <property type="entry name" value="EAL domain-like"/>
    <property type="match status" value="1"/>
</dbReference>
<dbReference type="PANTHER" id="PTHR33121:SF23">
    <property type="entry name" value="CYCLIC DI-GMP PHOSPHODIESTERASE PDEB"/>
    <property type="match status" value="1"/>
</dbReference>
<keyword evidence="2" id="KW-1003">Cell membrane</keyword>
<dbReference type="OrthoDB" id="9816034at2"/>
<keyword evidence="5 6" id="KW-0472">Membrane</keyword>
<sequence length="748" mass="82777">MLSIISYPQNQALQQPPNTPPAFAWFLLPLLLIGLAQWSRSITLDGAQMSAIWAPAGVFLGGCLALGYRALWVLIPALLVWSISLQNMSLVQAVAGTLGLTVGVSLATWLIRRHRAKVSHPLKQLNHLPNLYLYGAVIGAGVSSLLGSLAITNFSTEFARYSLQDLWLSYWLFEALGIILFAPVFVLVFSTPQLALREVINDLKERKIQIWLFLAATALFVSIILTRWGDARYAPVFSFALFPLICWYALTARPVSLHFWIPVFASIFVCFSIYNIGGLPPINDFEDLLRVLLQAGILSVMAQMLGSVNRHRFHLIERFENQAKEDLLTGLANERGLHEVIQQVLNSTHTLADSQQPWLACVKLPDLSAVNELLGYEGTADIESKLALLLRQVCPNAVIARLNQGKFAILQFARSASNIKTEAREIYAEILRCKRQNNIDITTRIAMGAIPIDGSLGGPTQYISAASHTTLIARDMVVSFHYIDAPSSTVKEHLTLADRFEQLKTATLNNELVLFGQEIKALTTADTGLYFEVLIRMRSHDGSIISPAEFLPAAEVYGFMPTLDRWVVENTLKLLALHSSTSHKTSYCAMNLSGASLSDPELASFIGSCMKRYAIAPERLMFEITETQTIRNPLQALNFIHDIHDLGAKVALDDFGTGLASFDYLCQYPFDELKIDGAFVQDLATNPVNKSIVAAICQVATTMNLKTVAEFVENEEIIDVLTELGVHYAQGYGIGKPKPLTEFFMPQA</sequence>
<keyword evidence="3 6" id="KW-0812">Transmembrane</keyword>
<gene>
    <name evidence="8" type="ORF">CWE15_11140</name>
</gene>
<dbReference type="InterPro" id="IPR029787">
    <property type="entry name" value="Nucleotide_cyclase"/>
</dbReference>
<feature type="transmembrane region" description="Helical" evidence="6">
    <location>
        <begin position="171"/>
        <end position="196"/>
    </location>
</feature>
<dbReference type="Pfam" id="PF00990">
    <property type="entry name" value="GGDEF"/>
    <property type="match status" value="1"/>
</dbReference>
<dbReference type="InterPro" id="IPR001633">
    <property type="entry name" value="EAL_dom"/>
</dbReference>
<dbReference type="Pfam" id="PF00563">
    <property type="entry name" value="EAL"/>
    <property type="match status" value="1"/>
</dbReference>
<evidence type="ECO:0000313" key="8">
    <source>
        <dbReference type="EMBL" id="RUO37835.1"/>
    </source>
</evidence>
<evidence type="ECO:0000256" key="5">
    <source>
        <dbReference type="ARBA" id="ARBA00023136"/>
    </source>
</evidence>
<feature type="transmembrane region" description="Helical" evidence="6">
    <location>
        <begin position="257"/>
        <end position="276"/>
    </location>
</feature>
<dbReference type="GO" id="GO:0071111">
    <property type="term" value="F:cyclic-guanylate-specific phosphodiesterase activity"/>
    <property type="evidence" value="ECO:0007669"/>
    <property type="project" value="InterPro"/>
</dbReference>
<keyword evidence="4 6" id="KW-1133">Transmembrane helix</keyword>
<proteinExistence type="predicted"/>
<evidence type="ECO:0000259" key="7">
    <source>
        <dbReference type="PROSITE" id="PS50883"/>
    </source>
</evidence>
<evidence type="ECO:0000256" key="3">
    <source>
        <dbReference type="ARBA" id="ARBA00022692"/>
    </source>
</evidence>
<evidence type="ECO:0000256" key="4">
    <source>
        <dbReference type="ARBA" id="ARBA00022989"/>
    </source>
</evidence>
<evidence type="ECO:0000256" key="2">
    <source>
        <dbReference type="ARBA" id="ARBA00022475"/>
    </source>
</evidence>
<dbReference type="InterPro" id="IPR000160">
    <property type="entry name" value="GGDEF_dom"/>
</dbReference>
<comment type="subcellular location">
    <subcellularLocation>
        <location evidence="1">Cell membrane</location>
        <topology evidence="1">Multi-pass membrane protein</topology>
    </subcellularLocation>
</comment>
<feature type="transmembrane region" description="Helical" evidence="6">
    <location>
        <begin position="51"/>
        <end position="84"/>
    </location>
</feature>
<dbReference type="RefSeq" id="WP_126758158.1">
    <property type="nucleotide sequence ID" value="NZ_PIPQ01000011.1"/>
</dbReference>
<dbReference type="Proteomes" id="UP000286976">
    <property type="component" value="Unassembled WGS sequence"/>
</dbReference>
<dbReference type="PROSITE" id="PS50883">
    <property type="entry name" value="EAL"/>
    <property type="match status" value="1"/>
</dbReference>